<proteinExistence type="predicted"/>
<dbReference type="OrthoDB" id="2131701at2759"/>
<comment type="caution">
    <text evidence="2">The sequence shown here is derived from an EMBL/GenBank/DDBJ whole genome shotgun (WGS) entry which is preliminary data.</text>
</comment>
<reference evidence="2" key="1">
    <citation type="submission" date="2022-09" db="EMBL/GenBank/DDBJ databases">
        <title>Fusarium specimens isolated from Avocado Roots.</title>
        <authorList>
            <person name="Stajich J."/>
            <person name="Roper C."/>
            <person name="Heimlech-Rivalta G."/>
        </authorList>
    </citation>
    <scope>NUCLEOTIDE SEQUENCE</scope>
    <source>
        <strain evidence="2">CF00136</strain>
    </source>
</reference>
<evidence type="ECO:0008006" key="4">
    <source>
        <dbReference type="Google" id="ProtNLM"/>
    </source>
</evidence>
<dbReference type="AlphaFoldDB" id="A0A9W8RKQ6"/>
<evidence type="ECO:0000313" key="3">
    <source>
        <dbReference type="Proteomes" id="UP001152049"/>
    </source>
</evidence>
<dbReference type="InterPro" id="IPR035992">
    <property type="entry name" value="Ricin_B-like_lectins"/>
</dbReference>
<accession>A0A9W8RKQ6</accession>
<protein>
    <recommendedName>
        <fullName evidence="4">Ricin B lectin domain-containing protein</fullName>
    </recommendedName>
</protein>
<feature type="region of interest" description="Disordered" evidence="1">
    <location>
        <begin position="25"/>
        <end position="47"/>
    </location>
</feature>
<dbReference type="EMBL" id="JAOQAZ010000041">
    <property type="protein sequence ID" value="KAJ4246858.1"/>
    <property type="molecule type" value="Genomic_DNA"/>
</dbReference>
<evidence type="ECO:0000313" key="2">
    <source>
        <dbReference type="EMBL" id="KAJ4246858.1"/>
    </source>
</evidence>
<dbReference type="SUPFAM" id="SSF50370">
    <property type="entry name" value="Ricin B-like lectins"/>
    <property type="match status" value="1"/>
</dbReference>
<sequence length="130" mass="14083">MIDSQSLSGRTVAFVNFGTGTAMDLSGGSKTSQNSPPNGTPCIGYQPHLNESQQWKLVKWKDDDLGVPSSGSRTSWQLGITGWQYSTFGCHQDWYINLVGVFRGNGTVVKPQTCGPNTFVDLRYGSSDNG</sequence>
<name>A0A9W8RKQ6_9HYPO</name>
<dbReference type="Gene3D" id="2.80.10.50">
    <property type="match status" value="1"/>
</dbReference>
<evidence type="ECO:0000256" key="1">
    <source>
        <dbReference type="SAM" id="MobiDB-lite"/>
    </source>
</evidence>
<dbReference type="Proteomes" id="UP001152049">
    <property type="component" value="Unassembled WGS sequence"/>
</dbReference>
<keyword evidence="3" id="KW-1185">Reference proteome</keyword>
<feature type="compositionally biased region" description="Polar residues" evidence="1">
    <location>
        <begin position="28"/>
        <end position="37"/>
    </location>
</feature>
<gene>
    <name evidence="2" type="ORF">NW762_013410</name>
</gene>
<organism evidence="2 3">
    <name type="scientific">Fusarium torreyae</name>
    <dbReference type="NCBI Taxonomy" id="1237075"/>
    <lineage>
        <taxon>Eukaryota</taxon>
        <taxon>Fungi</taxon>
        <taxon>Dikarya</taxon>
        <taxon>Ascomycota</taxon>
        <taxon>Pezizomycotina</taxon>
        <taxon>Sordariomycetes</taxon>
        <taxon>Hypocreomycetidae</taxon>
        <taxon>Hypocreales</taxon>
        <taxon>Nectriaceae</taxon>
        <taxon>Fusarium</taxon>
    </lineage>
</organism>